<evidence type="ECO:0000256" key="4">
    <source>
        <dbReference type="ARBA" id="ARBA00022741"/>
    </source>
</evidence>
<evidence type="ECO:0000256" key="9">
    <source>
        <dbReference type="ARBA" id="ARBA00055536"/>
    </source>
</evidence>
<evidence type="ECO:0000313" key="14">
    <source>
        <dbReference type="Proteomes" id="UP000585614"/>
    </source>
</evidence>
<accession>A0A671E5N9</accession>
<dbReference type="InterPro" id="IPR005225">
    <property type="entry name" value="Small_GTP-bd"/>
</dbReference>
<keyword evidence="7" id="KW-0449">Lipoprotein</keyword>
<comment type="similarity">
    <text evidence="10">Belongs to the small GTPase superfamily. Di-Ras family.</text>
</comment>
<reference evidence="12 13" key="2">
    <citation type="journal article" date="2018" name="Annu Rev Anim Biosci">
        <title>Bat Biology, Genomes, and the Bat1K Project: To Generate Chromosome-Level Genomes for All Living Bat Species.</title>
        <authorList>
            <person name="Teeling E.C."/>
            <person name="Vernes S.C."/>
            <person name="Davalos L.M."/>
            <person name="Ray D.A."/>
            <person name="Gilbert M.T.P."/>
            <person name="Myers E."/>
        </authorList>
    </citation>
    <scope>NUCLEOTIDE SEQUENCE</scope>
</reference>
<dbReference type="PANTHER" id="PTHR24070">
    <property type="entry name" value="RAS, DI-RAS, AND RHEB FAMILY MEMBERS OF SMALL GTPASE SUPERFAMILY"/>
    <property type="match status" value="1"/>
</dbReference>
<evidence type="ECO:0000256" key="3">
    <source>
        <dbReference type="ARBA" id="ARBA00022481"/>
    </source>
</evidence>
<dbReference type="GO" id="GO:0007165">
    <property type="term" value="P:signal transduction"/>
    <property type="evidence" value="ECO:0007669"/>
    <property type="project" value="InterPro"/>
</dbReference>
<dbReference type="InterPro" id="IPR020849">
    <property type="entry name" value="Small_GTPase_Ras-type"/>
</dbReference>
<comment type="subcellular location">
    <subcellularLocation>
        <location evidence="1">Cell membrane</location>
        <topology evidence="1">Lipid-anchor</topology>
        <orientation evidence="1">Cytoplasmic side</orientation>
    </subcellularLocation>
</comment>
<dbReference type="SMART" id="SM00175">
    <property type="entry name" value="RAB"/>
    <property type="match status" value="1"/>
</dbReference>
<proteinExistence type="inferred from homology"/>
<dbReference type="GO" id="GO:0005525">
    <property type="term" value="F:GTP binding"/>
    <property type="evidence" value="ECO:0007669"/>
    <property type="project" value="UniProtKB-KW"/>
</dbReference>
<keyword evidence="4" id="KW-0547">Nucleotide-binding</keyword>
<dbReference type="InterPro" id="IPR027417">
    <property type="entry name" value="P-loop_NTPase"/>
</dbReference>
<dbReference type="RefSeq" id="XP_032969278.1">
    <property type="nucleotide sequence ID" value="XM_033113387.1"/>
</dbReference>
<dbReference type="GeneID" id="117026580"/>
<evidence type="ECO:0000256" key="7">
    <source>
        <dbReference type="ARBA" id="ARBA00023288"/>
    </source>
</evidence>
<evidence type="ECO:0000313" key="11">
    <source>
        <dbReference type="EMBL" id="KAF6344324.1"/>
    </source>
</evidence>
<dbReference type="CTD" id="9077"/>
<dbReference type="Proteomes" id="UP000585614">
    <property type="component" value="Unassembled WGS sequence"/>
</dbReference>
<reference evidence="11 14" key="4">
    <citation type="journal article" date="2020" name="Nature">
        <title>Six reference-quality genomes reveal evolution of bat adaptations.</title>
        <authorList>
            <person name="Jebb D."/>
            <person name="Huang Z."/>
            <person name="Pippel M."/>
            <person name="Hughes G.M."/>
            <person name="Lavrichenko K."/>
            <person name="Devanna P."/>
            <person name="Winkler S."/>
            <person name="Jermiin L.S."/>
            <person name="Skirmuntt E.C."/>
            <person name="Katzourakis A."/>
            <person name="Burkitt-Gray L."/>
            <person name="Ray D.A."/>
            <person name="Sullivan K.A.M."/>
            <person name="Roscito J.G."/>
            <person name="Kirilenko B.M."/>
            <person name="Davalos L.M."/>
            <person name="Corthals A.P."/>
            <person name="Power M.L."/>
            <person name="Jones G."/>
            <person name="Ransome R.D."/>
            <person name="Dechmann D.K.N."/>
            <person name="Locatelli A.G."/>
            <person name="Puechmaille S.J."/>
            <person name="Fedrigo O."/>
            <person name="Jarvis E.D."/>
            <person name="Hiller M."/>
            <person name="Vernes S.C."/>
            <person name="Myers E.W."/>
            <person name="Teeling E.C."/>
        </authorList>
    </citation>
    <scope>NUCLEOTIDE SEQUENCE [LARGE SCALE GENOMIC DNA]</scope>
    <source>
        <strain evidence="11">MRhiFer1</strain>
        <tissue evidence="11">Lung</tissue>
    </source>
</reference>
<evidence type="ECO:0000256" key="6">
    <source>
        <dbReference type="ARBA" id="ARBA00023136"/>
    </source>
</evidence>
<dbReference type="SUPFAM" id="SSF52540">
    <property type="entry name" value="P-loop containing nucleoside triphosphate hydrolases"/>
    <property type="match status" value="1"/>
</dbReference>
<organism evidence="12 13">
    <name type="scientific">Rhinolophus ferrumequinum</name>
    <name type="common">Greater horseshoe bat</name>
    <dbReference type="NCBI Taxonomy" id="59479"/>
    <lineage>
        <taxon>Eukaryota</taxon>
        <taxon>Metazoa</taxon>
        <taxon>Chordata</taxon>
        <taxon>Craniata</taxon>
        <taxon>Vertebrata</taxon>
        <taxon>Euteleostomi</taxon>
        <taxon>Mammalia</taxon>
        <taxon>Eutheria</taxon>
        <taxon>Laurasiatheria</taxon>
        <taxon>Chiroptera</taxon>
        <taxon>Yinpterochiroptera</taxon>
        <taxon>Rhinolophoidea</taxon>
        <taxon>Rhinolophidae</taxon>
        <taxon>Rhinolophinae</taxon>
        <taxon>Rhinolophus</taxon>
    </lineage>
</organism>
<dbReference type="PROSITE" id="PS51419">
    <property type="entry name" value="RAB"/>
    <property type="match status" value="1"/>
</dbReference>
<dbReference type="GO" id="GO:0005886">
    <property type="term" value="C:plasma membrane"/>
    <property type="evidence" value="ECO:0007669"/>
    <property type="project" value="UniProtKB-SubCell"/>
</dbReference>
<evidence type="ECO:0000313" key="12">
    <source>
        <dbReference type="Ensembl" id="ENSRFEP00010006983.1"/>
    </source>
</evidence>
<evidence type="ECO:0000256" key="2">
    <source>
        <dbReference type="ARBA" id="ARBA00022475"/>
    </source>
</evidence>
<gene>
    <name evidence="12" type="primary">DIRAS3</name>
    <name evidence="11" type="ORF">mRhiFer1_003922</name>
</gene>
<dbReference type="AlphaFoldDB" id="A0A671E5N9"/>
<reference evidence="12" key="5">
    <citation type="submission" date="2025-05" db="UniProtKB">
        <authorList>
            <consortium name="Ensembl"/>
        </authorList>
    </citation>
    <scope>IDENTIFICATION</scope>
</reference>
<dbReference type="NCBIfam" id="TIGR00231">
    <property type="entry name" value="small_GTP"/>
    <property type="match status" value="1"/>
</dbReference>
<dbReference type="EMBL" id="JACAGC010000009">
    <property type="protein sequence ID" value="KAF6344324.1"/>
    <property type="molecule type" value="Genomic_DNA"/>
</dbReference>
<dbReference type="PRINTS" id="PR00449">
    <property type="entry name" value="RASTRNSFRMNG"/>
</dbReference>
<evidence type="ECO:0000256" key="8">
    <source>
        <dbReference type="ARBA" id="ARBA00023289"/>
    </source>
</evidence>
<reference evidence="12 13" key="3">
    <citation type="submission" date="2018-12" db="EMBL/GenBank/DDBJ databases">
        <title>G10K-VGP greater horseshoe bat female genome, primary haplotype.</title>
        <authorList>
            <person name="Teeling E."/>
            <person name="Myers G."/>
            <person name="Vernes S."/>
            <person name="Pippel M."/>
            <person name="Winkler S."/>
            <person name="Fedrigo O."/>
            <person name="Rhie A."/>
            <person name="Koren S."/>
            <person name="Phillippy A."/>
            <person name="Lewin H."/>
            <person name="Damas J."/>
            <person name="Howe K."/>
            <person name="Mountcastle J."/>
            <person name="Jarvis E.D."/>
        </authorList>
    </citation>
    <scope>NUCLEOTIDE SEQUENCE [LARGE SCALE GENOMIC DNA]</scope>
</reference>
<sequence length="229" mass="26030">MGNSCFGFKEKLMQRLRPLPTLLIIRAFVPQRRNKDYCVVILGSAGVGKSALVKRWMRGNFRDKYVPTTEDTYHQVPGGSRGTATLHITDTAGGHRHPGLQRLAIARGHAFILVYSVTKKQTLEELKPFYELIREIKGRNLRKYPIVLVGNKCDDSRRRELTARDGVAYAMEWNCAFMETSAKTDVNVQELFHMLLNHAKKPTTCLQPTQKKSQMPKVAEKLLGKCIIM</sequence>
<dbReference type="GO" id="GO:0003924">
    <property type="term" value="F:GTPase activity"/>
    <property type="evidence" value="ECO:0007669"/>
    <property type="project" value="InterPro"/>
</dbReference>
<dbReference type="Pfam" id="PF00071">
    <property type="entry name" value="Ras"/>
    <property type="match status" value="1"/>
</dbReference>
<evidence type="ECO:0000256" key="10">
    <source>
        <dbReference type="ARBA" id="ARBA00061515"/>
    </source>
</evidence>
<dbReference type="Ensembl" id="ENSRFET00010007647.1">
    <property type="protein sequence ID" value="ENSRFEP00010006983.1"/>
    <property type="gene ID" value="ENSRFEG00010004732.1"/>
</dbReference>
<dbReference type="FunFam" id="3.40.50.300:FF:000303">
    <property type="entry name" value="GTP-binding protein Di-Ras2"/>
    <property type="match status" value="1"/>
</dbReference>
<keyword evidence="2" id="KW-1003">Cell membrane</keyword>
<evidence type="ECO:0000256" key="5">
    <source>
        <dbReference type="ARBA" id="ARBA00023134"/>
    </source>
</evidence>
<name>A0A671E5N9_RHIFE</name>
<dbReference type="Gene3D" id="3.40.50.300">
    <property type="entry name" value="P-loop containing nucleotide triphosphate hydrolases"/>
    <property type="match status" value="1"/>
</dbReference>
<protein>
    <submittedName>
        <fullName evidence="11 12">DIRAS family GTPase 3</fullName>
    </submittedName>
</protein>
<dbReference type="OMA" id="RALEWNC"/>
<keyword evidence="8" id="KW-0636">Prenylation</keyword>
<dbReference type="SMART" id="SM00174">
    <property type="entry name" value="RHO"/>
    <property type="match status" value="1"/>
</dbReference>
<evidence type="ECO:0000256" key="1">
    <source>
        <dbReference type="ARBA" id="ARBA00004342"/>
    </source>
</evidence>
<keyword evidence="13" id="KW-1185">Reference proteome</keyword>
<reference evidence="12 13" key="1">
    <citation type="journal article" date="2015" name="Annu Rev Anim Biosci">
        <title>The Genome 10K Project: a way forward.</title>
        <authorList>
            <person name="Koepfli K.P."/>
            <person name="Paten B."/>
            <person name="O'Brien S.J."/>
            <person name="Koepfli K.P."/>
            <person name="Paten B."/>
            <person name="Antunes A."/>
            <person name="Belov K."/>
            <person name="Bustamante C."/>
            <person name="Castoe T.A."/>
            <person name="Clawson H."/>
            <person name="Crawford A.J."/>
            <person name="Diekhans M."/>
            <person name="Distel D."/>
            <person name="Durbin R."/>
            <person name="Earl D."/>
            <person name="Fujita M.K."/>
            <person name="Gamble T."/>
            <person name="Georges A."/>
            <person name="Gemmell N."/>
            <person name="Gilbert M.T."/>
            <person name="Graves J.M."/>
            <person name="Green R.E."/>
            <person name="Hickey G."/>
            <person name="Jarvis E.D."/>
            <person name="Johnson W."/>
            <person name="Komissarov A."/>
            <person name="Korf I."/>
            <person name="Kuhn R."/>
            <person name="Larkin D.M."/>
            <person name="Lewin H."/>
            <person name="Lopez J.V."/>
            <person name="Ma J."/>
            <person name="Marques-Bonet T."/>
            <person name="Miller W."/>
            <person name="Murphy R."/>
            <person name="Pevzner P."/>
            <person name="Shapiro B."/>
            <person name="Steiner C."/>
            <person name="Tamazian G."/>
            <person name="Venkatesh B."/>
            <person name="Wang J."/>
            <person name="Wayne R."/>
            <person name="Wiley E."/>
            <person name="Yang H."/>
            <person name="Zhang G."/>
            <person name="Haussler D."/>
            <person name="Ryder O."/>
            <person name="O'Brien S.J."/>
        </authorList>
    </citation>
    <scope>NUCLEOTIDE SEQUENCE</scope>
</reference>
<dbReference type="KEGG" id="rfq:117026580"/>
<dbReference type="SMART" id="SM00173">
    <property type="entry name" value="RAS"/>
    <property type="match status" value="1"/>
</dbReference>
<keyword evidence="6" id="KW-0472">Membrane</keyword>
<evidence type="ECO:0000313" key="13">
    <source>
        <dbReference type="Proteomes" id="UP000472240"/>
    </source>
</evidence>
<comment type="function">
    <text evidence="9">Displays low GTPase activity and exists predominantly in the GTP-bound form.</text>
</comment>
<dbReference type="InterPro" id="IPR001806">
    <property type="entry name" value="Small_GTPase"/>
</dbReference>
<dbReference type="GeneTree" id="ENSGT00940000164094"/>
<dbReference type="Proteomes" id="UP000472240">
    <property type="component" value="Chromosome 9"/>
</dbReference>
<dbReference type="OrthoDB" id="265044at2759"/>
<keyword evidence="5" id="KW-0342">GTP-binding</keyword>
<dbReference type="PROSITE" id="PS51421">
    <property type="entry name" value="RAS"/>
    <property type="match status" value="1"/>
</dbReference>
<keyword evidence="3" id="KW-0488">Methylation</keyword>